<organism evidence="1 2">
    <name type="scientific">Dentiscutata erythropus</name>
    <dbReference type="NCBI Taxonomy" id="1348616"/>
    <lineage>
        <taxon>Eukaryota</taxon>
        <taxon>Fungi</taxon>
        <taxon>Fungi incertae sedis</taxon>
        <taxon>Mucoromycota</taxon>
        <taxon>Glomeromycotina</taxon>
        <taxon>Glomeromycetes</taxon>
        <taxon>Diversisporales</taxon>
        <taxon>Gigasporaceae</taxon>
        <taxon>Dentiscutata</taxon>
    </lineage>
</organism>
<comment type="caution">
    <text evidence="1">The sequence shown here is derived from an EMBL/GenBank/DDBJ whole genome shotgun (WGS) entry which is preliminary data.</text>
</comment>
<accession>A0A9N9C160</accession>
<name>A0A9N9C160_9GLOM</name>
<keyword evidence="2" id="KW-1185">Reference proteome</keyword>
<gene>
    <name evidence="1" type="ORF">DERYTH_LOCUS6882</name>
</gene>
<protein>
    <submittedName>
        <fullName evidence="1">7580_t:CDS:1</fullName>
    </submittedName>
</protein>
<proteinExistence type="predicted"/>
<dbReference type="EMBL" id="CAJVPY010003211">
    <property type="protein sequence ID" value="CAG8585066.1"/>
    <property type="molecule type" value="Genomic_DNA"/>
</dbReference>
<evidence type="ECO:0000313" key="2">
    <source>
        <dbReference type="Proteomes" id="UP000789405"/>
    </source>
</evidence>
<reference evidence="1" key="1">
    <citation type="submission" date="2021-06" db="EMBL/GenBank/DDBJ databases">
        <authorList>
            <person name="Kallberg Y."/>
            <person name="Tangrot J."/>
            <person name="Rosling A."/>
        </authorList>
    </citation>
    <scope>NUCLEOTIDE SEQUENCE</scope>
    <source>
        <strain evidence="1">MA453B</strain>
    </source>
</reference>
<evidence type="ECO:0000313" key="1">
    <source>
        <dbReference type="EMBL" id="CAG8585066.1"/>
    </source>
</evidence>
<dbReference type="AlphaFoldDB" id="A0A9N9C160"/>
<sequence length="58" mass="6528">MLCGSLQAVGTIKREQDYKWSGPSSNLHTLNNSNNKEIILNVIFISLTTLLEHINRSD</sequence>
<dbReference type="Proteomes" id="UP000789405">
    <property type="component" value="Unassembled WGS sequence"/>
</dbReference>